<evidence type="ECO:0000256" key="4">
    <source>
        <dbReference type="PROSITE-ProRule" id="PRU00182"/>
    </source>
</evidence>
<dbReference type="Gene3D" id="3.10.290.10">
    <property type="entry name" value="RNA-binding S4 domain"/>
    <property type="match status" value="1"/>
</dbReference>
<dbReference type="NCBIfam" id="TIGR00005">
    <property type="entry name" value="rluA_subfam"/>
    <property type="match status" value="1"/>
</dbReference>
<dbReference type="InterPro" id="IPR006224">
    <property type="entry name" value="PsdUridine_synth_RluA-like_CS"/>
</dbReference>
<evidence type="ECO:0000256" key="2">
    <source>
        <dbReference type="ARBA" id="ARBA00010876"/>
    </source>
</evidence>
<dbReference type="PANTHER" id="PTHR21600">
    <property type="entry name" value="MITOCHONDRIAL RNA PSEUDOURIDINE SYNTHASE"/>
    <property type="match status" value="1"/>
</dbReference>
<evidence type="ECO:0000256" key="1">
    <source>
        <dbReference type="ARBA" id="ARBA00000073"/>
    </source>
</evidence>
<dbReference type="RefSeq" id="WP_258211034.1">
    <property type="nucleotide sequence ID" value="NZ_CP102734.1"/>
</dbReference>
<dbReference type="SMART" id="SM00363">
    <property type="entry name" value="S4"/>
    <property type="match status" value="1"/>
</dbReference>
<comment type="function">
    <text evidence="5">Responsible for synthesis of pseudouridine from uracil.</text>
</comment>
<dbReference type="EC" id="5.4.99.-" evidence="5"/>
<evidence type="ECO:0000256" key="3">
    <source>
        <dbReference type="ARBA" id="ARBA00023235"/>
    </source>
</evidence>
<organism evidence="7 8">
    <name type="scientific">Mycoplasma iguanae</name>
    <dbReference type="NCBI Taxonomy" id="292461"/>
    <lineage>
        <taxon>Bacteria</taxon>
        <taxon>Bacillati</taxon>
        <taxon>Mycoplasmatota</taxon>
        <taxon>Mollicutes</taxon>
        <taxon>Mycoplasmataceae</taxon>
        <taxon>Mycoplasma</taxon>
    </lineage>
</organism>
<dbReference type="PROSITE" id="PS50889">
    <property type="entry name" value="S4"/>
    <property type="match status" value="1"/>
</dbReference>
<dbReference type="InterPro" id="IPR006145">
    <property type="entry name" value="PsdUridine_synth_RsuA/RluA"/>
</dbReference>
<dbReference type="SUPFAM" id="SSF55120">
    <property type="entry name" value="Pseudouridine synthase"/>
    <property type="match status" value="1"/>
</dbReference>
<comment type="catalytic activity">
    <reaction evidence="1 5">
        <text>a uridine in RNA = a pseudouridine in RNA</text>
        <dbReference type="Rhea" id="RHEA:48348"/>
        <dbReference type="Rhea" id="RHEA-COMP:12068"/>
        <dbReference type="Rhea" id="RHEA-COMP:12069"/>
        <dbReference type="ChEBI" id="CHEBI:65314"/>
        <dbReference type="ChEBI" id="CHEBI:65315"/>
    </reaction>
</comment>
<dbReference type="InterPro" id="IPR006225">
    <property type="entry name" value="PsdUridine_synth_RluC/D"/>
</dbReference>
<keyword evidence="3 5" id="KW-0413">Isomerase</keyword>
<gene>
    <name evidence="7" type="ORF">NV226_00945</name>
</gene>
<dbReference type="InterPro" id="IPR020103">
    <property type="entry name" value="PsdUridine_synth_cat_dom_sf"/>
</dbReference>
<dbReference type="InterPro" id="IPR036986">
    <property type="entry name" value="S4_RNA-bd_sf"/>
</dbReference>
<reference evidence="7" key="1">
    <citation type="submission" date="2022-08" db="EMBL/GenBank/DDBJ databases">
        <title>Complete genome of Mycoplasma iguanae type strain 2327.</title>
        <authorList>
            <person name="Spergser J."/>
        </authorList>
    </citation>
    <scope>NUCLEOTIDE SEQUENCE</scope>
    <source>
        <strain evidence="7">2327</strain>
    </source>
</reference>
<comment type="similarity">
    <text evidence="2 5">Belongs to the pseudouridine synthase RluA family.</text>
</comment>
<name>A0ABY5RA44_9MOLU</name>
<dbReference type="Pfam" id="PF01479">
    <property type="entry name" value="S4"/>
    <property type="match status" value="1"/>
</dbReference>
<dbReference type="PROSITE" id="PS01129">
    <property type="entry name" value="PSI_RLU"/>
    <property type="match status" value="1"/>
</dbReference>
<protein>
    <recommendedName>
        <fullName evidence="5">Pseudouridine synthase</fullName>
        <ecNumber evidence="5">5.4.99.-</ecNumber>
    </recommendedName>
</protein>
<dbReference type="Proteomes" id="UP001059252">
    <property type="component" value="Chromosome"/>
</dbReference>
<sequence length="293" mass="33889">MKITAKYSERIDKYISDNSEISRNDIKDLILNHEVFVNGISVRKPKFMLTENDEIEIINIPTKVMDINPEKIPLKIVFEDDDIIIVDKPSGMVVHPAPGNMSGTLVNALLYHFNNNLSDENGYLRPGIVHRIDKNTSGLLIVAKNNKIHKYLTEKLKNHEIKRKYKAIVENFLENDIINLDLPIGRDPQNRQKMAVIKQNSKEARTKVFLEKLFEYENKKYSLIRCELETGRTHQIRVHLSYIKHPVYGDPLYGNTVDDFGQRLHAYELSLTMPDGKELKFTSDLPKEFDIAN</sequence>
<dbReference type="InterPro" id="IPR002942">
    <property type="entry name" value="S4_RNA-bd"/>
</dbReference>
<dbReference type="SUPFAM" id="SSF55174">
    <property type="entry name" value="Alpha-L RNA-binding motif"/>
    <property type="match status" value="1"/>
</dbReference>
<keyword evidence="8" id="KW-1185">Reference proteome</keyword>
<evidence type="ECO:0000259" key="6">
    <source>
        <dbReference type="SMART" id="SM00363"/>
    </source>
</evidence>
<proteinExistence type="inferred from homology"/>
<evidence type="ECO:0000313" key="7">
    <source>
        <dbReference type="EMBL" id="UVD81860.1"/>
    </source>
</evidence>
<dbReference type="CDD" id="cd00165">
    <property type="entry name" value="S4"/>
    <property type="match status" value="1"/>
</dbReference>
<feature type="domain" description="RNA-binding S4" evidence="6">
    <location>
        <begin position="9"/>
        <end position="73"/>
    </location>
</feature>
<keyword evidence="4" id="KW-0694">RNA-binding</keyword>
<dbReference type="EMBL" id="CP102734">
    <property type="protein sequence ID" value="UVD81860.1"/>
    <property type="molecule type" value="Genomic_DNA"/>
</dbReference>
<dbReference type="PANTHER" id="PTHR21600:SF44">
    <property type="entry name" value="RIBOSOMAL LARGE SUBUNIT PSEUDOURIDINE SYNTHASE D"/>
    <property type="match status" value="1"/>
</dbReference>
<dbReference type="CDD" id="cd02869">
    <property type="entry name" value="PseudoU_synth_RluA_like"/>
    <property type="match status" value="1"/>
</dbReference>
<dbReference type="InterPro" id="IPR050188">
    <property type="entry name" value="RluA_PseudoU_synthase"/>
</dbReference>
<accession>A0ABY5RA44</accession>
<evidence type="ECO:0000256" key="5">
    <source>
        <dbReference type="RuleBase" id="RU362028"/>
    </source>
</evidence>
<dbReference type="Pfam" id="PF00849">
    <property type="entry name" value="PseudoU_synth_2"/>
    <property type="match status" value="1"/>
</dbReference>
<evidence type="ECO:0000313" key="8">
    <source>
        <dbReference type="Proteomes" id="UP001059252"/>
    </source>
</evidence>
<dbReference type="Gene3D" id="3.30.2350.10">
    <property type="entry name" value="Pseudouridine synthase"/>
    <property type="match status" value="1"/>
</dbReference>